<evidence type="ECO:0000313" key="5">
    <source>
        <dbReference type="EMBL" id="CAH3160420.1"/>
    </source>
</evidence>
<dbReference type="CDD" id="cd09823">
    <property type="entry name" value="peroxinectin_like"/>
    <property type="match status" value="1"/>
</dbReference>
<comment type="subcellular location">
    <subcellularLocation>
        <location evidence="1">Secreted</location>
    </subcellularLocation>
</comment>
<name>A0ABN8QA27_9CNID</name>
<dbReference type="PROSITE" id="PS50292">
    <property type="entry name" value="PEROXIDASE_3"/>
    <property type="match status" value="2"/>
</dbReference>
<keyword evidence="6" id="KW-1185">Reference proteome</keyword>
<dbReference type="SUPFAM" id="SSF48113">
    <property type="entry name" value="Heme-dependent peroxidases"/>
    <property type="match status" value="2"/>
</dbReference>
<evidence type="ECO:0000256" key="4">
    <source>
        <dbReference type="SAM" id="SignalP"/>
    </source>
</evidence>
<sequence length="1451" mass="163617">MLGKFETIQYCKKGPVKSIMARHLLVSLVFLLLVIDLASPNVVGEKDSVAEKMMNKITNQDVHDKNVHKESLDEVSTLGKGLDKSFSTLNNDVPLLLTINAAKKLAQGKCNLTVPSRNRKKERKSALRKDYQAYQHGVKDFISDKKWLDAKRSEKCTSCVLDELCKDLSVLGELSIANLPKGERERACKRKILKKAIDIYPIKVHSIQCDWNTTFRTIDGACNNLENPIFGSVGSKFTRVAEADYGDCISEPRRSVTGKVLPNARDVSRFVHGSNADRSNPNSKILTHLAMNFGQFLDHDITLAEAQGLNCEPPADKKNSECINIHIPKDDATFREREVDFIEMERDAPHVPVSHCKLVVREHSNTITAFIDASNVYGSTKQVADSLRAPDGLLLDMEHPHGCPFKNLLPAQTQGFCPSRDPNRPCFVTGDIRNNENQGLNSLHTIFTRHHNRIATFFGQKTTWDAEKIYQETRRIIGAQMQIITYGEFLPLILSEHTIKTFGLKLLEGDQFFNGYDKTVDTQMSTAFAVAGYRFGHSLVQELFNRFSQAGFEHKCDKGKSKFLPIPVLDFNNPQYLYDTGKGGIDSILRGLVKDPAGKADGRFSSSVQENLRRGEGDLSDLVAINIKRGRDRGAPGYIIYRNLKLCNLTEVKSFLDLEKKAGFYPKDVANLKKIYKGRIEDIDLFTGAFNHCQLRELRKTLFSKIICENSDDFPAIPRWAMKQSKIRVSCDALPKLNLEAWIPKCESEWNIWQGKRKCLSEFKEMGETTDPDYFSQRMSLSANKFRIILQDNTDSSKYPFSYFRSLCFHFSILLCIAVIVGTYEVRQASSSDAAAKLVLKILKNRANCETPLKTALACLQRKYRTFDGTCNNLCNITLGSAEQPLERLLPADYEGGPDSQAPRSLGVDFKLLANPRKVSAETLENNDTANINGTIVNFTHLTMTWGQFLDHDVTLTELPEGLDCGINNAPCNVIPECVNIKIPNGLELLFNDSVQCIPLPRSVRTPDGNQINIITAYVDGSQVYGSSDELAKQLRSPKGHGLLDTVPLRNIGGLPRLPDANEEAFCRSGNPEEKPCFIAGDARVNENQALMAMHTLWVREHNRIATNLKLLRPYADDETLFQEARKIVIAELQHITYNEWLPVLFPSKELRKQFGVLLKPKGKFFTGYDPEVNVQCTNVFSTCALRMGHSLIRAVFDLRSADGTFSRFRGSDRSLPRDIRFAEPVDFFIPDRFFNKNEQSVFTRILFGLIFLEAQTPDRIFVNAIRERLVIEGNIFGDLMAINIQRGRDHGLPGYAHYREVLGLGAVNSFDDLLGSFTPEQLAKFKEEYKNVKDIDCFPAAISENPMDGSVLGSVNTHIILKQMGKFRSGDRFWYERDDHLTAFTLTQLDEIRKATMARVMCDNLDGATRIQPWVFKTLESGQEVVDCADLDYVDLKEFSQGNFYLFPVF</sequence>
<organism evidence="5 6">
    <name type="scientific">Porites lobata</name>
    <dbReference type="NCBI Taxonomy" id="104759"/>
    <lineage>
        <taxon>Eukaryota</taxon>
        <taxon>Metazoa</taxon>
        <taxon>Cnidaria</taxon>
        <taxon>Anthozoa</taxon>
        <taxon>Hexacorallia</taxon>
        <taxon>Scleractinia</taxon>
        <taxon>Fungiina</taxon>
        <taxon>Poritidae</taxon>
        <taxon>Porites</taxon>
    </lineage>
</organism>
<dbReference type="InterPro" id="IPR010255">
    <property type="entry name" value="Haem_peroxidase_sf"/>
</dbReference>
<evidence type="ECO:0008006" key="7">
    <source>
        <dbReference type="Google" id="ProtNLM"/>
    </source>
</evidence>
<dbReference type="EMBL" id="CALNXK010000116">
    <property type="protein sequence ID" value="CAH3160420.1"/>
    <property type="molecule type" value="Genomic_DNA"/>
</dbReference>
<evidence type="ECO:0000256" key="1">
    <source>
        <dbReference type="ARBA" id="ARBA00004613"/>
    </source>
</evidence>
<feature type="chain" id="PRO_5046379369" description="Peroxidase" evidence="4">
    <location>
        <begin position="41"/>
        <end position="1451"/>
    </location>
</feature>
<dbReference type="PANTHER" id="PTHR11475">
    <property type="entry name" value="OXIDASE/PEROXIDASE"/>
    <property type="match status" value="1"/>
</dbReference>
<feature type="signal peptide" evidence="4">
    <location>
        <begin position="1"/>
        <end position="40"/>
    </location>
</feature>
<keyword evidence="2" id="KW-0964">Secreted</keyword>
<evidence type="ECO:0000313" key="6">
    <source>
        <dbReference type="Proteomes" id="UP001159405"/>
    </source>
</evidence>
<accession>A0ABN8QA27</accession>
<proteinExistence type="predicted"/>
<comment type="caution">
    <text evidence="5">The sequence shown here is derived from an EMBL/GenBank/DDBJ whole genome shotgun (WGS) entry which is preliminary data.</text>
</comment>
<dbReference type="PRINTS" id="PR00457">
    <property type="entry name" value="ANPEROXIDASE"/>
</dbReference>
<dbReference type="Gene3D" id="1.10.640.10">
    <property type="entry name" value="Haem peroxidase domain superfamily, animal type"/>
    <property type="match status" value="2"/>
</dbReference>
<reference evidence="5 6" key="1">
    <citation type="submission" date="2022-05" db="EMBL/GenBank/DDBJ databases">
        <authorList>
            <consortium name="Genoscope - CEA"/>
            <person name="William W."/>
        </authorList>
    </citation>
    <scope>NUCLEOTIDE SEQUENCE [LARGE SCALE GENOMIC DNA]</scope>
</reference>
<gene>
    <name evidence="5" type="ORF">PLOB_00004165</name>
</gene>
<dbReference type="InterPro" id="IPR037120">
    <property type="entry name" value="Haem_peroxidase_sf_animal"/>
</dbReference>
<dbReference type="Pfam" id="PF03098">
    <property type="entry name" value="An_peroxidase"/>
    <property type="match status" value="2"/>
</dbReference>
<dbReference type="Proteomes" id="UP001159405">
    <property type="component" value="Unassembled WGS sequence"/>
</dbReference>
<keyword evidence="4" id="KW-0732">Signal</keyword>
<evidence type="ECO:0000256" key="2">
    <source>
        <dbReference type="ARBA" id="ARBA00022525"/>
    </source>
</evidence>
<protein>
    <recommendedName>
        <fullName evidence="7">Peroxidase</fullName>
    </recommendedName>
</protein>
<feature type="non-terminal residue" evidence="5">
    <location>
        <position position="1451"/>
    </location>
</feature>
<keyword evidence="3" id="KW-0325">Glycoprotein</keyword>
<dbReference type="PANTHER" id="PTHR11475:SF4">
    <property type="entry name" value="CHORION PEROXIDASE"/>
    <property type="match status" value="1"/>
</dbReference>
<evidence type="ECO:0000256" key="3">
    <source>
        <dbReference type="ARBA" id="ARBA00023180"/>
    </source>
</evidence>
<dbReference type="InterPro" id="IPR019791">
    <property type="entry name" value="Haem_peroxidase_animal"/>
</dbReference>